<evidence type="ECO:0000313" key="1">
    <source>
        <dbReference type="EMBL" id="GFH56808.1"/>
    </source>
</evidence>
<accession>A0AAD3HBA6</accession>
<keyword evidence="2" id="KW-1185">Reference proteome</keyword>
<organism evidence="1 2">
    <name type="scientific">Chaetoceros tenuissimus</name>
    <dbReference type="NCBI Taxonomy" id="426638"/>
    <lineage>
        <taxon>Eukaryota</taxon>
        <taxon>Sar</taxon>
        <taxon>Stramenopiles</taxon>
        <taxon>Ochrophyta</taxon>
        <taxon>Bacillariophyta</taxon>
        <taxon>Coscinodiscophyceae</taxon>
        <taxon>Chaetocerotophycidae</taxon>
        <taxon>Chaetocerotales</taxon>
        <taxon>Chaetocerotaceae</taxon>
        <taxon>Chaetoceros</taxon>
    </lineage>
</organism>
<proteinExistence type="predicted"/>
<dbReference type="Proteomes" id="UP001054902">
    <property type="component" value="Unassembled WGS sequence"/>
</dbReference>
<sequence>MTLLKALFEKGLLKKQDISNYNLLYYSCCGESSESTFQYLVDLNPEALLSASSLGSRSRSRSYRMSLFHALIDSDSKSSDLSVNESFKRCLKYSFKHYPDLLFETRLGSTALTRAQDQFEEAELISMLRSVFKEEAGIPFLHEVIVHQPTDYNKFLAWFPWMNRLRDKDGRTVTQKILTSAKALRVHPMVWVNLSTDQLEEKDPATTLRPFAAIAAGKDSDLNLSYQILRQHPSVIDVIQEERDKMYREIVMNKRKGKKRKHDGQIVEG</sequence>
<reference evidence="1 2" key="1">
    <citation type="journal article" date="2021" name="Sci. Rep.">
        <title>The genome of the diatom Chaetoceros tenuissimus carries an ancient integrated fragment of an extant virus.</title>
        <authorList>
            <person name="Hongo Y."/>
            <person name="Kimura K."/>
            <person name="Takaki Y."/>
            <person name="Yoshida Y."/>
            <person name="Baba S."/>
            <person name="Kobayashi G."/>
            <person name="Nagasaki K."/>
            <person name="Hano T."/>
            <person name="Tomaru Y."/>
        </authorList>
    </citation>
    <scope>NUCLEOTIDE SEQUENCE [LARGE SCALE GENOMIC DNA]</scope>
    <source>
        <strain evidence="1 2">NIES-3715</strain>
    </source>
</reference>
<comment type="caution">
    <text evidence="1">The sequence shown here is derived from an EMBL/GenBank/DDBJ whole genome shotgun (WGS) entry which is preliminary data.</text>
</comment>
<evidence type="ECO:0000313" key="2">
    <source>
        <dbReference type="Proteomes" id="UP001054902"/>
    </source>
</evidence>
<protein>
    <submittedName>
        <fullName evidence="1">Uncharacterized protein</fullName>
    </submittedName>
</protein>
<dbReference type="EMBL" id="BLLK01000056">
    <property type="protein sequence ID" value="GFH56808.1"/>
    <property type="molecule type" value="Genomic_DNA"/>
</dbReference>
<dbReference type="AlphaFoldDB" id="A0AAD3HBA6"/>
<gene>
    <name evidence="1" type="ORF">CTEN210_13284</name>
</gene>
<name>A0AAD3HBA6_9STRA</name>